<dbReference type="Pfam" id="PF00172">
    <property type="entry name" value="Zn_clus"/>
    <property type="match status" value="1"/>
</dbReference>
<dbReference type="Proteomes" id="UP000799324">
    <property type="component" value="Unassembled WGS sequence"/>
</dbReference>
<dbReference type="GO" id="GO:0003677">
    <property type="term" value="F:DNA binding"/>
    <property type="evidence" value="ECO:0007669"/>
    <property type="project" value="InterPro"/>
</dbReference>
<gene>
    <name evidence="5" type="ORF">K491DRAFT_662381</name>
</gene>
<dbReference type="CDD" id="cd12148">
    <property type="entry name" value="fungal_TF_MHR"/>
    <property type="match status" value="1"/>
</dbReference>
<dbReference type="GO" id="GO:0006351">
    <property type="term" value="P:DNA-templated transcription"/>
    <property type="evidence" value="ECO:0007669"/>
    <property type="project" value="InterPro"/>
</dbReference>
<keyword evidence="3" id="KW-0812">Transmembrane</keyword>
<accession>A0A6A6T324</accession>
<dbReference type="GO" id="GO:0000981">
    <property type="term" value="F:DNA-binding transcription factor activity, RNA polymerase II-specific"/>
    <property type="evidence" value="ECO:0007669"/>
    <property type="project" value="InterPro"/>
</dbReference>
<evidence type="ECO:0000256" key="1">
    <source>
        <dbReference type="ARBA" id="ARBA00022723"/>
    </source>
</evidence>
<dbReference type="OrthoDB" id="103819at2759"/>
<dbReference type="InterPro" id="IPR050987">
    <property type="entry name" value="AtrR-like"/>
</dbReference>
<dbReference type="GO" id="GO:0008270">
    <property type="term" value="F:zinc ion binding"/>
    <property type="evidence" value="ECO:0007669"/>
    <property type="project" value="InterPro"/>
</dbReference>
<dbReference type="Pfam" id="PF04082">
    <property type="entry name" value="Fungal_trans"/>
    <property type="match status" value="1"/>
</dbReference>
<evidence type="ECO:0000313" key="6">
    <source>
        <dbReference type="Proteomes" id="UP000799324"/>
    </source>
</evidence>
<dbReference type="InterPro" id="IPR007219">
    <property type="entry name" value="XnlR_reg_dom"/>
</dbReference>
<proteinExistence type="predicted"/>
<evidence type="ECO:0000313" key="5">
    <source>
        <dbReference type="EMBL" id="KAF2653198.1"/>
    </source>
</evidence>
<evidence type="ECO:0000259" key="4">
    <source>
        <dbReference type="PROSITE" id="PS50048"/>
    </source>
</evidence>
<keyword evidence="2" id="KW-0539">Nucleus</keyword>
<organism evidence="5 6">
    <name type="scientific">Lophiostoma macrostomum CBS 122681</name>
    <dbReference type="NCBI Taxonomy" id="1314788"/>
    <lineage>
        <taxon>Eukaryota</taxon>
        <taxon>Fungi</taxon>
        <taxon>Dikarya</taxon>
        <taxon>Ascomycota</taxon>
        <taxon>Pezizomycotina</taxon>
        <taxon>Dothideomycetes</taxon>
        <taxon>Pleosporomycetidae</taxon>
        <taxon>Pleosporales</taxon>
        <taxon>Lophiostomataceae</taxon>
        <taxon>Lophiostoma</taxon>
    </lineage>
</organism>
<dbReference type="PANTHER" id="PTHR46910">
    <property type="entry name" value="TRANSCRIPTION FACTOR PDR1"/>
    <property type="match status" value="1"/>
</dbReference>
<dbReference type="PANTHER" id="PTHR46910:SF5">
    <property type="entry name" value="ZN(II)2CYS6 TRANSCRIPTION FACTOR (EUROFUNG)"/>
    <property type="match status" value="1"/>
</dbReference>
<feature type="transmembrane region" description="Helical" evidence="3">
    <location>
        <begin position="562"/>
        <end position="582"/>
    </location>
</feature>
<feature type="domain" description="Zn(2)-C6 fungal-type" evidence="4">
    <location>
        <begin position="15"/>
        <end position="44"/>
    </location>
</feature>
<keyword evidence="1" id="KW-0479">Metal-binding</keyword>
<evidence type="ECO:0000256" key="2">
    <source>
        <dbReference type="ARBA" id="ARBA00023242"/>
    </source>
</evidence>
<reference evidence="5" key="1">
    <citation type="journal article" date="2020" name="Stud. Mycol.">
        <title>101 Dothideomycetes genomes: a test case for predicting lifestyles and emergence of pathogens.</title>
        <authorList>
            <person name="Haridas S."/>
            <person name="Albert R."/>
            <person name="Binder M."/>
            <person name="Bloem J."/>
            <person name="Labutti K."/>
            <person name="Salamov A."/>
            <person name="Andreopoulos B."/>
            <person name="Baker S."/>
            <person name="Barry K."/>
            <person name="Bills G."/>
            <person name="Bluhm B."/>
            <person name="Cannon C."/>
            <person name="Castanera R."/>
            <person name="Culley D."/>
            <person name="Daum C."/>
            <person name="Ezra D."/>
            <person name="Gonzalez J."/>
            <person name="Henrissat B."/>
            <person name="Kuo A."/>
            <person name="Liang C."/>
            <person name="Lipzen A."/>
            <person name="Lutzoni F."/>
            <person name="Magnuson J."/>
            <person name="Mondo S."/>
            <person name="Nolan M."/>
            <person name="Ohm R."/>
            <person name="Pangilinan J."/>
            <person name="Park H.-J."/>
            <person name="Ramirez L."/>
            <person name="Alfaro M."/>
            <person name="Sun H."/>
            <person name="Tritt A."/>
            <person name="Yoshinaga Y."/>
            <person name="Zwiers L.-H."/>
            <person name="Turgeon B."/>
            <person name="Goodwin S."/>
            <person name="Spatafora J."/>
            <person name="Crous P."/>
            <person name="Grigoriev I."/>
        </authorList>
    </citation>
    <scope>NUCLEOTIDE SEQUENCE</scope>
    <source>
        <strain evidence="5">CBS 122681</strain>
    </source>
</reference>
<dbReference type="SMART" id="SM00066">
    <property type="entry name" value="GAL4"/>
    <property type="match status" value="1"/>
</dbReference>
<dbReference type="Gene3D" id="4.10.240.10">
    <property type="entry name" value="Zn(2)-C6 fungal-type DNA-binding domain"/>
    <property type="match status" value="1"/>
</dbReference>
<name>A0A6A6T324_9PLEO</name>
<keyword evidence="3" id="KW-0472">Membrane</keyword>
<dbReference type="SUPFAM" id="SSF57701">
    <property type="entry name" value="Zn2/Cys6 DNA-binding domain"/>
    <property type="match status" value="1"/>
</dbReference>
<dbReference type="PROSITE" id="PS50048">
    <property type="entry name" value="ZN2_CY6_FUNGAL_2"/>
    <property type="match status" value="1"/>
</dbReference>
<sequence>MEYQQELGETSTRRACDQCRLRKVRCDRQTPCANCVVAKQHCSFTGQGRGTREPRHRILITPQYEKKIDHLESRLERIESVLQTISVSQQRVETASCGGATAARTVFQADTPSSERSATSNVIRNLEPSTMSDKEVTPSFEGSSSLVAHAAFAGDFVENAAQQPALREARPELHDALCMLRRMLQPTSSREMRFGRAQILGKDALHDLPMPPLQPVLTLLRELKHEIPQSFSLFSALTSVDYFTERCRMIYFATENFSQATFIIANAGLYYIFQEKIALGLSASCAERVLEFHKYHEICQCNLETALANINLLIPACKENVQALLMGASYAIDISKPSLAWPLNAAACHLCLSLGYHRQERTPGEDEDQQGRRSVLFWAVYIFDKALSLRLGRPSVLQDYDITLSRTLQPIKEFGHHIDNIQTWLVHAEVQGKMYEDLFSPRAMKRDLEQRIVDAHACAQILLREGDNLYQRRKQFEAEHGDNPRNTAQIYALLLRSDEVALLSSLTLVYRTIPPEESSDVAVERSTVFGHDCIFIARKAMDMHLACMDLSGTNQMLASMHAHWSITFTPFIPFIVLFCFVLESSDVEDLERLDSFMTSLEPCKHLSEHIDSLFKLCQVLHEIARLCVETVHSHSAGTSIASDHTAVEAPHLPFPSPGDWFSGYVSLFGLSEFNLAVIP</sequence>
<dbReference type="PROSITE" id="PS00463">
    <property type="entry name" value="ZN2_CY6_FUNGAL_1"/>
    <property type="match status" value="1"/>
</dbReference>
<dbReference type="SMART" id="SM00906">
    <property type="entry name" value="Fungal_trans"/>
    <property type="match status" value="1"/>
</dbReference>
<evidence type="ECO:0000256" key="3">
    <source>
        <dbReference type="SAM" id="Phobius"/>
    </source>
</evidence>
<dbReference type="InterPro" id="IPR001138">
    <property type="entry name" value="Zn2Cys6_DnaBD"/>
</dbReference>
<dbReference type="CDD" id="cd00067">
    <property type="entry name" value="GAL4"/>
    <property type="match status" value="1"/>
</dbReference>
<protein>
    <recommendedName>
        <fullName evidence="4">Zn(2)-C6 fungal-type domain-containing protein</fullName>
    </recommendedName>
</protein>
<keyword evidence="6" id="KW-1185">Reference proteome</keyword>
<dbReference type="InterPro" id="IPR036864">
    <property type="entry name" value="Zn2-C6_fun-type_DNA-bd_sf"/>
</dbReference>
<dbReference type="AlphaFoldDB" id="A0A6A6T324"/>
<dbReference type="EMBL" id="MU004385">
    <property type="protein sequence ID" value="KAF2653198.1"/>
    <property type="molecule type" value="Genomic_DNA"/>
</dbReference>
<keyword evidence="3" id="KW-1133">Transmembrane helix</keyword>